<evidence type="ECO:0000256" key="8">
    <source>
        <dbReference type="SAM" id="SignalP"/>
    </source>
</evidence>
<evidence type="ECO:0000256" key="5">
    <source>
        <dbReference type="ARBA" id="ARBA00023143"/>
    </source>
</evidence>
<accession>A0A0W0X4C5</accession>
<feature type="signal peptide" evidence="8">
    <location>
        <begin position="1"/>
        <end position="20"/>
    </location>
</feature>
<dbReference type="PATRIC" id="fig|45070.6.peg.182"/>
<dbReference type="Proteomes" id="UP000054725">
    <property type="component" value="Unassembled WGS sequence"/>
</dbReference>
<dbReference type="OrthoDB" id="5741235at2"/>
<evidence type="ECO:0000256" key="7">
    <source>
        <dbReference type="RuleBase" id="RU362064"/>
    </source>
</evidence>
<comment type="similarity">
    <text evidence="6 7">Belongs to the FliO/MopB family.</text>
</comment>
<evidence type="ECO:0000313" key="9">
    <source>
        <dbReference type="EMBL" id="KTD39409.1"/>
    </source>
</evidence>
<evidence type="ECO:0000256" key="2">
    <source>
        <dbReference type="ARBA" id="ARBA00022692"/>
    </source>
</evidence>
<evidence type="ECO:0000256" key="4">
    <source>
        <dbReference type="ARBA" id="ARBA00023136"/>
    </source>
</evidence>
<dbReference type="EMBL" id="LNYO01000001">
    <property type="protein sequence ID" value="KTD39409.1"/>
    <property type="molecule type" value="Genomic_DNA"/>
</dbReference>
<name>A0A0W0X4C5_9GAMM</name>
<gene>
    <name evidence="9" type="primary">fliO</name>
    <name evidence="9" type="ORF">Lnau_0176</name>
</gene>
<dbReference type="InterPro" id="IPR052205">
    <property type="entry name" value="FliO/MopB"/>
</dbReference>
<keyword evidence="9" id="KW-0966">Cell projection</keyword>
<keyword evidence="8" id="KW-0732">Signal</keyword>
<feature type="chain" id="PRO_5006916138" description="Flagellar protein" evidence="8">
    <location>
        <begin position="21"/>
        <end position="139"/>
    </location>
</feature>
<dbReference type="RefSeq" id="WP_058503263.1">
    <property type="nucleotide sequence ID" value="NZ_CAAAIF010000002.1"/>
</dbReference>
<comment type="subcellular location">
    <subcellularLocation>
        <location evidence="7">Cell membrane</location>
    </subcellularLocation>
    <subcellularLocation>
        <location evidence="7">Bacterial flagellum basal body</location>
    </subcellularLocation>
</comment>
<protein>
    <recommendedName>
        <fullName evidence="7">Flagellar protein</fullName>
    </recommendedName>
</protein>
<dbReference type="STRING" id="45070.Lnau_0176"/>
<dbReference type="InterPro" id="IPR022781">
    <property type="entry name" value="Flagellar_biosynth_FliO"/>
</dbReference>
<feature type="transmembrane region" description="Helical" evidence="7">
    <location>
        <begin position="36"/>
        <end position="58"/>
    </location>
</feature>
<keyword evidence="9" id="KW-0282">Flagellum</keyword>
<dbReference type="AlphaFoldDB" id="A0A0W0X4C5"/>
<evidence type="ECO:0000256" key="1">
    <source>
        <dbReference type="ARBA" id="ARBA00022475"/>
    </source>
</evidence>
<dbReference type="Pfam" id="PF04347">
    <property type="entry name" value="FliO"/>
    <property type="match status" value="1"/>
</dbReference>
<organism evidence="9 10">
    <name type="scientific">Legionella nautarum</name>
    <dbReference type="NCBI Taxonomy" id="45070"/>
    <lineage>
        <taxon>Bacteria</taxon>
        <taxon>Pseudomonadati</taxon>
        <taxon>Pseudomonadota</taxon>
        <taxon>Gammaproteobacteria</taxon>
        <taxon>Legionellales</taxon>
        <taxon>Legionellaceae</taxon>
        <taxon>Legionella</taxon>
    </lineage>
</organism>
<dbReference type="PANTHER" id="PTHR38766:SF1">
    <property type="entry name" value="FLAGELLAR PROTEIN FLIO"/>
    <property type="match status" value="1"/>
</dbReference>
<sequence>MKLNFVGLLACSLLPVIARATPLPASSNTAALSNGELMRVLGGLLVVVAVIVLLSWLLRRLNGAKFANANGFKIISCMSLGAREKIMLVRVGQRILLLGVTSGSINTLHDFGEELPTSFSPESKTSFSDFLKTALGKSE</sequence>
<keyword evidence="3 7" id="KW-1133">Transmembrane helix</keyword>
<dbReference type="GO" id="GO:0009425">
    <property type="term" value="C:bacterial-type flagellum basal body"/>
    <property type="evidence" value="ECO:0007669"/>
    <property type="project" value="UniProtKB-SubCell"/>
</dbReference>
<reference evidence="9 10" key="1">
    <citation type="submission" date="2015-11" db="EMBL/GenBank/DDBJ databases">
        <title>Genomic analysis of 38 Legionella species identifies large and diverse effector repertoires.</title>
        <authorList>
            <person name="Burstein D."/>
            <person name="Amaro F."/>
            <person name="Zusman T."/>
            <person name="Lifshitz Z."/>
            <person name="Cohen O."/>
            <person name="Gilbert J.A."/>
            <person name="Pupko T."/>
            <person name="Shuman H.A."/>
            <person name="Segal G."/>
        </authorList>
    </citation>
    <scope>NUCLEOTIDE SEQUENCE [LARGE SCALE GENOMIC DNA]</scope>
    <source>
        <strain evidence="9 10">ATCC 49506</strain>
    </source>
</reference>
<keyword evidence="4 7" id="KW-0472">Membrane</keyword>
<keyword evidence="10" id="KW-1185">Reference proteome</keyword>
<evidence type="ECO:0000256" key="3">
    <source>
        <dbReference type="ARBA" id="ARBA00022989"/>
    </source>
</evidence>
<keyword evidence="1 7" id="KW-1003">Cell membrane</keyword>
<proteinExistence type="inferred from homology"/>
<comment type="caution">
    <text evidence="9">The sequence shown here is derived from an EMBL/GenBank/DDBJ whole genome shotgun (WGS) entry which is preliminary data.</text>
</comment>
<evidence type="ECO:0000256" key="6">
    <source>
        <dbReference type="ARBA" id="ARBA00037937"/>
    </source>
</evidence>
<keyword evidence="5 7" id="KW-0975">Bacterial flagellum</keyword>
<keyword evidence="9" id="KW-0969">Cilium</keyword>
<keyword evidence="2 7" id="KW-0812">Transmembrane</keyword>
<evidence type="ECO:0000313" key="10">
    <source>
        <dbReference type="Proteomes" id="UP000054725"/>
    </source>
</evidence>
<dbReference type="GO" id="GO:0005886">
    <property type="term" value="C:plasma membrane"/>
    <property type="evidence" value="ECO:0007669"/>
    <property type="project" value="UniProtKB-SubCell"/>
</dbReference>
<dbReference type="GO" id="GO:0044781">
    <property type="term" value="P:bacterial-type flagellum organization"/>
    <property type="evidence" value="ECO:0007669"/>
    <property type="project" value="UniProtKB-UniRule"/>
</dbReference>
<dbReference type="NCBIfam" id="TIGR03500">
    <property type="entry name" value="FliO_TIGR"/>
    <property type="match status" value="1"/>
</dbReference>
<dbReference type="PANTHER" id="PTHR38766">
    <property type="entry name" value="FLAGELLAR PROTEIN FLIO"/>
    <property type="match status" value="1"/>
</dbReference>